<dbReference type="Proteomes" id="UP000014500">
    <property type="component" value="Unassembled WGS sequence"/>
</dbReference>
<dbReference type="Gene3D" id="3.40.50.1000">
    <property type="entry name" value="HAD superfamily/HAD-like"/>
    <property type="match status" value="1"/>
</dbReference>
<organism evidence="4 5">
    <name type="scientific">Strigamia maritima</name>
    <name type="common">European centipede</name>
    <name type="synonym">Geophilus maritimus</name>
    <dbReference type="NCBI Taxonomy" id="126957"/>
    <lineage>
        <taxon>Eukaryota</taxon>
        <taxon>Metazoa</taxon>
        <taxon>Ecdysozoa</taxon>
        <taxon>Arthropoda</taxon>
        <taxon>Myriapoda</taxon>
        <taxon>Chilopoda</taxon>
        <taxon>Pleurostigmophora</taxon>
        <taxon>Geophilomorpha</taxon>
        <taxon>Linotaeniidae</taxon>
        <taxon>Strigamia</taxon>
    </lineage>
</organism>
<evidence type="ECO:0000256" key="2">
    <source>
        <dbReference type="ARBA" id="ARBA00022801"/>
    </source>
</evidence>
<dbReference type="OMA" id="LRYHYMM"/>
<dbReference type="NCBIfam" id="TIGR01662">
    <property type="entry name" value="HAD-SF-IIIA"/>
    <property type="match status" value="1"/>
</dbReference>
<evidence type="ECO:0000313" key="5">
    <source>
        <dbReference type="Proteomes" id="UP000014500"/>
    </source>
</evidence>
<evidence type="ECO:0008006" key="6">
    <source>
        <dbReference type="Google" id="ProtNLM"/>
    </source>
</evidence>
<dbReference type="AlphaFoldDB" id="T1IIG0"/>
<sequence>MPYFQIQRYLCDHGVAESCASETVEEYLKCFRANPQNPNPNRPDLDPWRRLLWAYALGPEWDYLLEKVYPIWKKTRFENLLFSDKIKTMLKTLHKKYKLVLITNGPSKAQWEKIQKLNARDYFDLVLVSGDHKVEKPDPAIFQMAFEALNITAEECIMVGDTLSTDIQGGFNAGVAATVWIPIQESDRPKPKPKPDYKISKVLHLPALLSSTSTAAAAHLTSIVAVKPEVLARKTSIDGRRFSNTNSS</sequence>
<dbReference type="PhylomeDB" id="T1IIG0"/>
<dbReference type="GO" id="GO:0046380">
    <property type="term" value="P:N-acetylneuraminate biosynthetic process"/>
    <property type="evidence" value="ECO:0007669"/>
    <property type="project" value="TreeGrafter"/>
</dbReference>
<name>T1IIG0_STRMM</name>
<dbReference type="eggNOG" id="KOG3085">
    <property type="taxonomic scope" value="Eukaryota"/>
</dbReference>
<dbReference type="EMBL" id="AFFK01014262">
    <property type="status" value="NOT_ANNOTATED_CDS"/>
    <property type="molecule type" value="Genomic_DNA"/>
</dbReference>
<dbReference type="InterPro" id="IPR041492">
    <property type="entry name" value="HAD_2"/>
</dbReference>
<dbReference type="NCBIfam" id="TIGR01549">
    <property type="entry name" value="HAD-SF-IA-v1"/>
    <property type="match status" value="1"/>
</dbReference>
<dbReference type="PANTHER" id="PTHR46470:SF3">
    <property type="entry name" value="N-ACYLNEURAMINATE-9-PHOSPHATASE"/>
    <property type="match status" value="1"/>
</dbReference>
<evidence type="ECO:0000313" key="4">
    <source>
        <dbReference type="EnsemblMetazoa" id="SMAR000657-PA"/>
    </source>
</evidence>
<dbReference type="InterPro" id="IPR006549">
    <property type="entry name" value="HAD-SF_hydro_IIIA"/>
</dbReference>
<dbReference type="SUPFAM" id="SSF56784">
    <property type="entry name" value="HAD-like"/>
    <property type="match status" value="1"/>
</dbReference>
<proteinExistence type="predicted"/>
<protein>
    <recommendedName>
        <fullName evidence="6">N-acylneuraminate-9-phosphatase</fullName>
    </recommendedName>
</protein>
<dbReference type="Pfam" id="PF13419">
    <property type="entry name" value="HAD_2"/>
    <property type="match status" value="1"/>
</dbReference>
<dbReference type="EnsemblMetazoa" id="SMAR000657-RA">
    <property type="protein sequence ID" value="SMAR000657-PA"/>
    <property type="gene ID" value="SMAR000657"/>
</dbReference>
<dbReference type="InterPro" id="IPR006439">
    <property type="entry name" value="HAD-SF_hydro_IA"/>
</dbReference>
<dbReference type="CDD" id="cd04305">
    <property type="entry name" value="HAD_Neu5Ac-Pase_like"/>
    <property type="match status" value="1"/>
</dbReference>
<dbReference type="GO" id="GO:0050124">
    <property type="term" value="F:N-acylneuraminate-9-phosphatase activity"/>
    <property type="evidence" value="ECO:0007669"/>
    <property type="project" value="TreeGrafter"/>
</dbReference>
<evidence type="ECO:0000256" key="3">
    <source>
        <dbReference type="ARBA" id="ARBA00022842"/>
    </source>
</evidence>
<accession>T1IIG0</accession>
<reference evidence="5" key="1">
    <citation type="submission" date="2011-05" db="EMBL/GenBank/DDBJ databases">
        <authorList>
            <person name="Richards S.R."/>
            <person name="Qu J."/>
            <person name="Jiang H."/>
            <person name="Jhangiani S.N."/>
            <person name="Agravi P."/>
            <person name="Goodspeed R."/>
            <person name="Gross S."/>
            <person name="Mandapat C."/>
            <person name="Jackson L."/>
            <person name="Mathew T."/>
            <person name="Pu L."/>
            <person name="Thornton R."/>
            <person name="Saada N."/>
            <person name="Wilczek-Boney K.B."/>
            <person name="Lee S."/>
            <person name="Kovar C."/>
            <person name="Wu Y."/>
            <person name="Scherer S.E."/>
            <person name="Worley K.C."/>
            <person name="Muzny D.M."/>
            <person name="Gibbs R."/>
        </authorList>
    </citation>
    <scope>NUCLEOTIDE SEQUENCE</scope>
    <source>
        <strain evidence="5">Brora</strain>
    </source>
</reference>
<keyword evidence="5" id="KW-1185">Reference proteome</keyword>
<dbReference type="NCBIfam" id="TIGR01509">
    <property type="entry name" value="HAD-SF-IA-v3"/>
    <property type="match status" value="1"/>
</dbReference>
<dbReference type="InterPro" id="IPR023214">
    <property type="entry name" value="HAD_sf"/>
</dbReference>
<dbReference type="InterPro" id="IPR036412">
    <property type="entry name" value="HAD-like_sf"/>
</dbReference>
<keyword evidence="2" id="KW-0378">Hydrolase</keyword>
<dbReference type="PANTHER" id="PTHR46470">
    <property type="entry name" value="N-ACYLNEURAMINATE-9-PHOSPHATASE"/>
    <property type="match status" value="1"/>
</dbReference>
<dbReference type="InterPro" id="IPR051400">
    <property type="entry name" value="HAD-like_hydrolase"/>
</dbReference>
<reference evidence="4" key="2">
    <citation type="submission" date="2015-02" db="UniProtKB">
        <authorList>
            <consortium name="EnsemblMetazoa"/>
        </authorList>
    </citation>
    <scope>IDENTIFICATION</scope>
</reference>
<keyword evidence="3" id="KW-0460">Magnesium</keyword>
<evidence type="ECO:0000256" key="1">
    <source>
        <dbReference type="ARBA" id="ARBA00001946"/>
    </source>
</evidence>
<dbReference type="HOGENOM" id="CLU_045011_8_2_1"/>
<dbReference type="STRING" id="126957.T1IIG0"/>
<comment type="cofactor">
    <cofactor evidence="1">
        <name>Mg(2+)</name>
        <dbReference type="ChEBI" id="CHEBI:18420"/>
    </cofactor>
</comment>
<dbReference type="Gene3D" id="1.20.120.710">
    <property type="entry name" value="Haloacid dehalogenase hydrolase-like domain"/>
    <property type="match status" value="1"/>
</dbReference>